<dbReference type="NCBIfam" id="NF045478">
    <property type="entry name" value="XF1762_fam"/>
    <property type="match status" value="1"/>
</dbReference>
<dbReference type="RefSeq" id="WP_071520959.1">
    <property type="nucleotide sequence ID" value="NZ_MIHH01000008.1"/>
</dbReference>
<name>A0A1J5JHP7_NEOTH</name>
<dbReference type="Proteomes" id="UP000182743">
    <property type="component" value="Unassembled WGS sequence"/>
</dbReference>
<dbReference type="AlphaFoldDB" id="A0A1J5JHP7"/>
<dbReference type="InterPro" id="IPR057895">
    <property type="entry name" value="Mom"/>
</dbReference>
<dbReference type="InterPro" id="IPR053780">
    <property type="entry name" value="Gp66-like"/>
</dbReference>
<accession>A0A1J5JHP7</accession>
<sequence>MRVEIDWSGQMYFCDCDQRPPSAKLLYIKPIPWLIAKQFVELHHYLHYAPPGSKICLGVFYQEHFLGVLIFGRPIARLEDQLETLELSRMVLLDICPKNSESRSLGLAARWIKKKMPWVRRLISYADPGQGHTGTIYRAAGWNFVRKTSKGRWTRRGRLRRDTAVGVKFKFEKLL</sequence>
<evidence type="ECO:0008006" key="3">
    <source>
        <dbReference type="Google" id="ProtNLM"/>
    </source>
</evidence>
<comment type="caution">
    <text evidence="1">The sequence shown here is derived from an EMBL/GenBank/DDBJ whole genome shotgun (WGS) entry which is preliminary data.</text>
</comment>
<gene>
    <name evidence="1" type="ORF">MOOR_16200</name>
</gene>
<dbReference type="EMBL" id="MIHH01000008">
    <property type="protein sequence ID" value="OIQ08701.1"/>
    <property type="molecule type" value="Genomic_DNA"/>
</dbReference>
<dbReference type="Pfam" id="PF25680">
    <property type="entry name" value="Mom"/>
    <property type="match status" value="1"/>
</dbReference>
<evidence type="ECO:0000313" key="2">
    <source>
        <dbReference type="Proteomes" id="UP000182743"/>
    </source>
</evidence>
<proteinExistence type="predicted"/>
<evidence type="ECO:0000313" key="1">
    <source>
        <dbReference type="EMBL" id="OIQ08701.1"/>
    </source>
</evidence>
<protein>
    <recommendedName>
        <fullName evidence="3">N-acetyltransferase domain-containing protein</fullName>
    </recommendedName>
</protein>
<organism evidence="1 2">
    <name type="scientific">Neomoorella thermoacetica</name>
    <name type="common">Clostridium thermoaceticum</name>
    <dbReference type="NCBI Taxonomy" id="1525"/>
    <lineage>
        <taxon>Bacteria</taxon>
        <taxon>Bacillati</taxon>
        <taxon>Bacillota</taxon>
        <taxon>Clostridia</taxon>
        <taxon>Neomoorellales</taxon>
        <taxon>Neomoorellaceae</taxon>
        <taxon>Neomoorella</taxon>
    </lineage>
</organism>
<reference evidence="1 2" key="1">
    <citation type="submission" date="2016-08" db="EMBL/GenBank/DDBJ databases">
        <title>Genome-based comparison of Moorella thermoacetic strains.</title>
        <authorList>
            <person name="Poehlein A."/>
            <person name="Bengelsdorf F.R."/>
            <person name="Esser C."/>
            <person name="Duerre P."/>
            <person name="Daniel R."/>
        </authorList>
    </citation>
    <scope>NUCLEOTIDE SEQUENCE [LARGE SCALE GENOMIC DNA]</scope>
    <source>
        <strain evidence="1 2">DSM 11768</strain>
    </source>
</reference>